<dbReference type="AlphaFoldDB" id="A0AAE1CB82"/>
<name>A0AAE1CB82_9PEZI</name>
<evidence type="ECO:0000313" key="2">
    <source>
        <dbReference type="Proteomes" id="UP001270362"/>
    </source>
</evidence>
<dbReference type="EMBL" id="JAULSO010000002">
    <property type="protein sequence ID" value="KAK3687182.1"/>
    <property type="molecule type" value="Genomic_DNA"/>
</dbReference>
<dbReference type="Proteomes" id="UP001270362">
    <property type="component" value="Unassembled WGS sequence"/>
</dbReference>
<protein>
    <submittedName>
        <fullName evidence="1">Uncharacterized protein</fullName>
    </submittedName>
</protein>
<organism evidence="1 2">
    <name type="scientific">Podospora appendiculata</name>
    <dbReference type="NCBI Taxonomy" id="314037"/>
    <lineage>
        <taxon>Eukaryota</taxon>
        <taxon>Fungi</taxon>
        <taxon>Dikarya</taxon>
        <taxon>Ascomycota</taxon>
        <taxon>Pezizomycotina</taxon>
        <taxon>Sordariomycetes</taxon>
        <taxon>Sordariomycetidae</taxon>
        <taxon>Sordariales</taxon>
        <taxon>Podosporaceae</taxon>
        <taxon>Podospora</taxon>
    </lineage>
</organism>
<gene>
    <name evidence="1" type="ORF">B0T22DRAFT_489122</name>
</gene>
<reference evidence="1" key="1">
    <citation type="journal article" date="2023" name="Mol. Phylogenet. Evol.">
        <title>Genome-scale phylogeny and comparative genomics of the fungal order Sordariales.</title>
        <authorList>
            <person name="Hensen N."/>
            <person name="Bonometti L."/>
            <person name="Westerberg I."/>
            <person name="Brannstrom I.O."/>
            <person name="Guillou S."/>
            <person name="Cros-Aarteil S."/>
            <person name="Calhoun S."/>
            <person name="Haridas S."/>
            <person name="Kuo A."/>
            <person name="Mondo S."/>
            <person name="Pangilinan J."/>
            <person name="Riley R."/>
            <person name="LaButti K."/>
            <person name="Andreopoulos B."/>
            <person name="Lipzen A."/>
            <person name="Chen C."/>
            <person name="Yan M."/>
            <person name="Daum C."/>
            <person name="Ng V."/>
            <person name="Clum A."/>
            <person name="Steindorff A."/>
            <person name="Ohm R.A."/>
            <person name="Martin F."/>
            <person name="Silar P."/>
            <person name="Natvig D.O."/>
            <person name="Lalanne C."/>
            <person name="Gautier V."/>
            <person name="Ament-Velasquez S.L."/>
            <person name="Kruys A."/>
            <person name="Hutchinson M.I."/>
            <person name="Powell A.J."/>
            <person name="Barry K."/>
            <person name="Miller A.N."/>
            <person name="Grigoriev I.V."/>
            <person name="Debuchy R."/>
            <person name="Gladieux P."/>
            <person name="Hiltunen Thoren M."/>
            <person name="Johannesson H."/>
        </authorList>
    </citation>
    <scope>NUCLEOTIDE SEQUENCE</scope>
    <source>
        <strain evidence="1">CBS 314.62</strain>
    </source>
</reference>
<keyword evidence="2" id="KW-1185">Reference proteome</keyword>
<reference evidence="1" key="2">
    <citation type="submission" date="2023-06" db="EMBL/GenBank/DDBJ databases">
        <authorList>
            <consortium name="Lawrence Berkeley National Laboratory"/>
            <person name="Haridas S."/>
            <person name="Hensen N."/>
            <person name="Bonometti L."/>
            <person name="Westerberg I."/>
            <person name="Brannstrom I.O."/>
            <person name="Guillou S."/>
            <person name="Cros-Aarteil S."/>
            <person name="Calhoun S."/>
            <person name="Kuo A."/>
            <person name="Mondo S."/>
            <person name="Pangilinan J."/>
            <person name="Riley R."/>
            <person name="Labutti K."/>
            <person name="Andreopoulos B."/>
            <person name="Lipzen A."/>
            <person name="Chen C."/>
            <person name="Yanf M."/>
            <person name="Daum C."/>
            <person name="Ng V."/>
            <person name="Clum A."/>
            <person name="Steindorff A."/>
            <person name="Ohm R."/>
            <person name="Martin F."/>
            <person name="Silar P."/>
            <person name="Natvig D."/>
            <person name="Lalanne C."/>
            <person name="Gautier V."/>
            <person name="Ament-Velasquez S.L."/>
            <person name="Kruys A."/>
            <person name="Hutchinson M.I."/>
            <person name="Powell A.J."/>
            <person name="Barry K."/>
            <person name="Miller A.N."/>
            <person name="Grigoriev I.V."/>
            <person name="Debuchy R."/>
            <person name="Gladieux P."/>
            <person name="Thoren M.H."/>
            <person name="Johannesson H."/>
        </authorList>
    </citation>
    <scope>NUCLEOTIDE SEQUENCE</scope>
    <source>
        <strain evidence="1">CBS 314.62</strain>
    </source>
</reference>
<accession>A0AAE1CB82</accession>
<evidence type="ECO:0000313" key="1">
    <source>
        <dbReference type="EMBL" id="KAK3687182.1"/>
    </source>
</evidence>
<proteinExistence type="predicted"/>
<sequence length="191" mass="21111">MFIIDVIEPAVVLLGLVSAGHQIVTAPSYKISNGACRVYRLRQGVGRVDRHVRESARAETSWAGSSCVQHTWHVAAVLGTHGAPADTAHKAEFEHRDYLALWERERVHEGLLGGVREAETPHVDERAGAKLYGRGWGKGAGVGESKVLENGEPRELYKFVGEAHVQELMVYEGDIMRDVEQGALVLRNFYL</sequence>
<comment type="caution">
    <text evidence="1">The sequence shown here is derived from an EMBL/GenBank/DDBJ whole genome shotgun (WGS) entry which is preliminary data.</text>
</comment>